<feature type="binding site" evidence="7">
    <location>
        <position position="92"/>
    </location>
    <ligand>
        <name>4-imidazolone-5-propanoate</name>
        <dbReference type="ChEBI" id="CHEBI:77893"/>
    </ligand>
</feature>
<dbReference type="PANTHER" id="PTHR42752:SF1">
    <property type="entry name" value="IMIDAZOLONEPROPIONASE-RELATED"/>
    <property type="match status" value="1"/>
</dbReference>
<dbReference type="GO" id="GO:0019557">
    <property type="term" value="P:L-histidine catabolic process to glutamate and formate"/>
    <property type="evidence" value="ECO:0007669"/>
    <property type="project" value="UniProtKB-UniPathway"/>
</dbReference>
<comment type="pathway">
    <text evidence="7">Amino-acid degradation; L-histidine degradation into L-glutamate; N-formimidoyl-L-glutamate from L-histidine: step 3/3.</text>
</comment>
<dbReference type="InterPro" id="IPR011059">
    <property type="entry name" value="Metal-dep_hydrolase_composite"/>
</dbReference>
<comment type="function">
    <text evidence="7">Catalyzes the hydrolytic cleavage of the carbon-nitrogen bond in imidazolone-5-propanoate to yield N-formimidoyl-L-glutamate. It is the third step in the universal histidine degradation pathway.</text>
</comment>
<dbReference type="InterPro" id="IPR006680">
    <property type="entry name" value="Amidohydro-rel"/>
</dbReference>
<keyword evidence="6 7" id="KW-0408">Iron</keyword>
<keyword evidence="5 7" id="KW-0862">Zinc</keyword>
<feature type="binding site" evidence="7">
    <location>
        <position position="256"/>
    </location>
    <ligand>
        <name>4-imidazolone-5-propanoate</name>
        <dbReference type="ChEBI" id="CHEBI:77893"/>
    </ligand>
</feature>
<keyword evidence="2 7" id="KW-0479">Metal-binding</keyword>
<feature type="binding site" evidence="7">
    <location>
        <position position="330"/>
    </location>
    <ligand>
        <name>N-formimidoyl-L-glutamate</name>
        <dbReference type="ChEBI" id="CHEBI:58928"/>
    </ligand>
</feature>
<feature type="domain" description="Amidohydrolase-related" evidence="8">
    <location>
        <begin position="309"/>
        <end position="416"/>
    </location>
</feature>
<dbReference type="Pfam" id="PF01979">
    <property type="entry name" value="Amidohydro_1"/>
    <property type="match status" value="1"/>
</dbReference>
<reference evidence="9 10" key="1">
    <citation type="submission" date="2018-08" db="EMBL/GenBank/DDBJ databases">
        <title>Genome analysis of the thermophilic bacterium of the candidate phylum Aminicenantes from deep subsurface aquifer revealed its physiology and ecological role.</title>
        <authorList>
            <person name="Kadnikov V.V."/>
            <person name="Mardanov A.V."/>
            <person name="Beletsky A.V."/>
            <person name="Karnachuk O.V."/>
            <person name="Ravin N.V."/>
        </authorList>
    </citation>
    <scope>NUCLEOTIDE SEQUENCE [LARGE SCALE GENOMIC DNA]</scope>
    <source>
        <strain evidence="9">BY38</strain>
    </source>
</reference>
<dbReference type="HAMAP" id="MF_00372">
    <property type="entry name" value="HutI"/>
    <property type="match status" value="1"/>
</dbReference>
<feature type="binding site" evidence="7">
    <location>
        <position position="155"/>
    </location>
    <ligand>
        <name>4-imidazolone-5-propanoate</name>
        <dbReference type="ChEBI" id="CHEBI:77893"/>
    </ligand>
</feature>
<dbReference type="InterPro" id="IPR032466">
    <property type="entry name" value="Metal_Hydrolase"/>
</dbReference>
<dbReference type="GO" id="GO:0005506">
    <property type="term" value="F:iron ion binding"/>
    <property type="evidence" value="ECO:0007669"/>
    <property type="project" value="UniProtKB-UniRule"/>
</dbReference>
<comment type="caution">
    <text evidence="9">The sequence shown here is derived from an EMBL/GenBank/DDBJ whole genome shotgun (WGS) entry which is preliminary data.</text>
</comment>
<feature type="binding site" evidence="7">
    <location>
        <position position="332"/>
    </location>
    <ligand>
        <name>N-formimidoyl-L-glutamate</name>
        <dbReference type="ChEBI" id="CHEBI:58928"/>
    </ligand>
</feature>
<accession>A0A3E2BLE3</accession>
<dbReference type="GO" id="GO:0050480">
    <property type="term" value="F:imidazolonepropionase activity"/>
    <property type="evidence" value="ECO:0007669"/>
    <property type="project" value="UniProtKB-UniRule"/>
</dbReference>
<comment type="cofactor">
    <cofactor evidence="7">
        <name>Zn(2+)</name>
        <dbReference type="ChEBI" id="CHEBI:29105"/>
    </cofactor>
    <cofactor evidence="7">
        <name>Fe(3+)</name>
        <dbReference type="ChEBI" id="CHEBI:29034"/>
    </cofactor>
    <text evidence="7">Binds 1 zinc or iron ion per subunit.</text>
</comment>
<feature type="binding site" evidence="7">
    <location>
        <position position="253"/>
    </location>
    <ligand>
        <name>Fe(3+)</name>
        <dbReference type="ChEBI" id="CHEBI:29034"/>
    </ligand>
</feature>
<feature type="binding site" evidence="7">
    <location>
        <position position="85"/>
    </location>
    <ligand>
        <name>Zn(2+)</name>
        <dbReference type="ChEBI" id="CHEBI:29105"/>
    </ligand>
</feature>
<organism evidence="9 10">
    <name type="scientific">Candidatus Saccharicenans subterraneus</name>
    <dbReference type="NCBI Taxonomy" id="2508984"/>
    <lineage>
        <taxon>Bacteria</taxon>
        <taxon>Candidatus Aminicenantota</taxon>
        <taxon>Candidatus Aminicenantia</taxon>
        <taxon>Candidatus Aminicenantales</taxon>
        <taxon>Candidatus Saccharicenantaceae</taxon>
        <taxon>Candidatus Saccharicenans</taxon>
    </lineage>
</organism>
<dbReference type="UniPathway" id="UPA00379">
    <property type="reaction ID" value="UER00551"/>
</dbReference>
<keyword evidence="3 7" id="KW-0378">Hydrolase</keyword>
<dbReference type="InterPro" id="IPR005920">
    <property type="entry name" value="HutI"/>
</dbReference>
<dbReference type="EMBL" id="QUAH01000009">
    <property type="protein sequence ID" value="RFT15426.1"/>
    <property type="molecule type" value="Genomic_DNA"/>
</dbReference>
<protein>
    <recommendedName>
        <fullName evidence="1 7">Imidazolonepropionase</fullName>
        <ecNumber evidence="1 7">3.5.2.7</ecNumber>
    </recommendedName>
    <alternativeName>
        <fullName evidence="7">Imidazolone-5-propionate hydrolase</fullName>
    </alternativeName>
</protein>
<feature type="binding site" evidence="7">
    <location>
        <position position="83"/>
    </location>
    <ligand>
        <name>Zn(2+)</name>
        <dbReference type="ChEBI" id="CHEBI:29105"/>
    </ligand>
</feature>
<evidence type="ECO:0000313" key="10">
    <source>
        <dbReference type="Proteomes" id="UP000257323"/>
    </source>
</evidence>
<sequence length="424" mass="46910">MTCADLVVAGLDQLLTCGGPAPRTGPAMREVGLLEQAWIAGYQGKIVFIGPEKEFREKVKLEEGARVIDGRGLVGLPGLVDCHTHLPFAGNREKEFSLRLQGYTYQQLAAMGLGIQTTVRATREASREELKDLCRKRLQTMLLNGTTTVEAKSGYGLNLEDEIKQLEVVRELEAEQPVSLVPTFMGAHEIPPEYRAERRAYLELLINRVMPEVRRRRLAEFFDIFCEPTVFTLEETRELAEAALKLGFKLKIHSDEFVPIGGTELAVELGARSAEHLINITPGGVEKLSRSRTAAVLLPGVSFFLMMDKRAPARELLDRGAIVALASDFNPGSSHLLSMLFVLQLGVFTLRLTVEEAINACTINAAYAIDRQDRCGSLEPGKDFDLILCDLPSYLSLAYELGRNPVKTVIKAGRVVVEDSRLTR</sequence>
<evidence type="ECO:0000256" key="3">
    <source>
        <dbReference type="ARBA" id="ARBA00022801"/>
    </source>
</evidence>
<feature type="binding site" evidence="7">
    <location>
        <position position="85"/>
    </location>
    <ligand>
        <name>Fe(3+)</name>
        <dbReference type="ChEBI" id="CHEBI:29034"/>
    </ligand>
</feature>
<evidence type="ECO:0000256" key="5">
    <source>
        <dbReference type="ARBA" id="ARBA00022833"/>
    </source>
</evidence>
<name>A0A3E2BLE3_9BACT</name>
<evidence type="ECO:0000313" key="9">
    <source>
        <dbReference type="EMBL" id="RFT15426.1"/>
    </source>
</evidence>
<dbReference type="GO" id="GO:0019556">
    <property type="term" value="P:L-histidine catabolic process to glutamate and formamide"/>
    <property type="evidence" value="ECO:0007669"/>
    <property type="project" value="UniProtKB-UniRule"/>
</dbReference>
<feature type="binding site" evidence="7">
    <location>
        <position position="188"/>
    </location>
    <ligand>
        <name>4-imidazolone-5-propanoate</name>
        <dbReference type="ChEBI" id="CHEBI:77893"/>
    </ligand>
</feature>
<dbReference type="GO" id="GO:0005737">
    <property type="term" value="C:cytoplasm"/>
    <property type="evidence" value="ECO:0007669"/>
    <property type="project" value="UniProtKB-SubCell"/>
</dbReference>
<dbReference type="CDD" id="cd01296">
    <property type="entry name" value="Imidazolone-5PH"/>
    <property type="match status" value="1"/>
</dbReference>
<comment type="catalytic activity">
    <reaction evidence="7">
        <text>4-imidazolone-5-propanoate + H2O = N-formimidoyl-L-glutamate</text>
        <dbReference type="Rhea" id="RHEA:23660"/>
        <dbReference type="ChEBI" id="CHEBI:15377"/>
        <dbReference type="ChEBI" id="CHEBI:58928"/>
        <dbReference type="ChEBI" id="CHEBI:77893"/>
        <dbReference type="EC" id="3.5.2.7"/>
    </reaction>
</comment>
<feature type="binding site" evidence="7">
    <location>
        <position position="155"/>
    </location>
    <ligand>
        <name>N-formimidoyl-L-glutamate</name>
        <dbReference type="ChEBI" id="CHEBI:58928"/>
    </ligand>
</feature>
<feature type="binding site" evidence="7">
    <location>
        <position position="253"/>
    </location>
    <ligand>
        <name>Zn(2+)</name>
        <dbReference type="ChEBI" id="CHEBI:29105"/>
    </ligand>
</feature>
<comment type="similarity">
    <text evidence="7">Belongs to the metallo-dependent hydrolases superfamily. HutI family.</text>
</comment>
<evidence type="ECO:0000256" key="2">
    <source>
        <dbReference type="ARBA" id="ARBA00022723"/>
    </source>
</evidence>
<feature type="binding site" evidence="7">
    <location>
        <position position="83"/>
    </location>
    <ligand>
        <name>Fe(3+)</name>
        <dbReference type="ChEBI" id="CHEBI:29034"/>
    </ligand>
</feature>
<comment type="subcellular location">
    <subcellularLocation>
        <location evidence="7">Cytoplasm</location>
    </subcellularLocation>
</comment>
<feature type="binding site" evidence="7">
    <location>
        <position position="328"/>
    </location>
    <ligand>
        <name>Zn(2+)</name>
        <dbReference type="ChEBI" id="CHEBI:29105"/>
    </ligand>
</feature>
<dbReference type="SUPFAM" id="SSF51338">
    <property type="entry name" value="Composite domain of metallo-dependent hydrolases"/>
    <property type="match status" value="1"/>
</dbReference>
<dbReference type="Proteomes" id="UP000257323">
    <property type="component" value="Unassembled WGS sequence"/>
</dbReference>
<dbReference type="Gene3D" id="2.30.40.10">
    <property type="entry name" value="Urease, subunit C, domain 1"/>
    <property type="match status" value="1"/>
</dbReference>
<dbReference type="GO" id="GO:0008270">
    <property type="term" value="F:zinc ion binding"/>
    <property type="evidence" value="ECO:0007669"/>
    <property type="project" value="UniProtKB-UniRule"/>
</dbReference>
<proteinExistence type="inferred from homology"/>
<dbReference type="EC" id="3.5.2.7" evidence="1 7"/>
<keyword evidence="7" id="KW-0963">Cytoplasm</keyword>
<feature type="binding site" evidence="7">
    <location>
        <position position="333"/>
    </location>
    <ligand>
        <name>4-imidazolone-5-propanoate</name>
        <dbReference type="ChEBI" id="CHEBI:77893"/>
    </ligand>
</feature>
<evidence type="ECO:0000256" key="4">
    <source>
        <dbReference type="ARBA" id="ARBA00022808"/>
    </source>
</evidence>
<dbReference type="FunFam" id="3.20.20.140:FF:000007">
    <property type="entry name" value="Imidazolonepropionase"/>
    <property type="match status" value="1"/>
</dbReference>
<evidence type="ECO:0000256" key="7">
    <source>
        <dbReference type="HAMAP-Rule" id="MF_00372"/>
    </source>
</evidence>
<dbReference type="NCBIfam" id="TIGR01224">
    <property type="entry name" value="hutI"/>
    <property type="match status" value="1"/>
</dbReference>
<evidence type="ECO:0000259" key="8">
    <source>
        <dbReference type="Pfam" id="PF01979"/>
    </source>
</evidence>
<keyword evidence="4 7" id="KW-0369">Histidine metabolism</keyword>
<gene>
    <name evidence="7" type="primary">hutI</name>
    <name evidence="9" type="ORF">OP8BY_0316</name>
</gene>
<feature type="binding site" evidence="7">
    <location>
        <position position="328"/>
    </location>
    <ligand>
        <name>Fe(3+)</name>
        <dbReference type="ChEBI" id="CHEBI:29034"/>
    </ligand>
</feature>
<dbReference type="SUPFAM" id="SSF51556">
    <property type="entry name" value="Metallo-dependent hydrolases"/>
    <property type="match status" value="1"/>
</dbReference>
<dbReference type="PANTHER" id="PTHR42752">
    <property type="entry name" value="IMIDAZOLONEPROPIONASE"/>
    <property type="match status" value="1"/>
</dbReference>
<dbReference type="Gene3D" id="3.20.20.140">
    <property type="entry name" value="Metal-dependent hydrolases"/>
    <property type="match status" value="1"/>
</dbReference>
<evidence type="ECO:0000256" key="6">
    <source>
        <dbReference type="ARBA" id="ARBA00023004"/>
    </source>
</evidence>
<dbReference type="AlphaFoldDB" id="A0A3E2BLE3"/>
<evidence type="ECO:0000256" key="1">
    <source>
        <dbReference type="ARBA" id="ARBA00012864"/>
    </source>
</evidence>